<organism evidence="3 4">
    <name type="scientific">Hyphomonas jannaschiana VP2</name>
    <dbReference type="NCBI Taxonomy" id="1280952"/>
    <lineage>
        <taxon>Bacteria</taxon>
        <taxon>Pseudomonadati</taxon>
        <taxon>Pseudomonadota</taxon>
        <taxon>Alphaproteobacteria</taxon>
        <taxon>Hyphomonadales</taxon>
        <taxon>Hyphomonadaceae</taxon>
        <taxon>Hyphomonas</taxon>
    </lineage>
</organism>
<dbReference type="PANTHER" id="PTHR35149:SF1">
    <property type="entry name" value="DUF5655 DOMAIN-CONTAINING PROTEIN"/>
    <property type="match status" value="1"/>
</dbReference>
<dbReference type="AlphaFoldDB" id="A0A059FCA1"/>
<dbReference type="InterPro" id="IPR011089">
    <property type="entry name" value="GmrSD_C"/>
</dbReference>
<comment type="caution">
    <text evidence="3">The sequence shown here is derived from an EMBL/GenBank/DDBJ whole genome shotgun (WGS) entry which is preliminary data.</text>
</comment>
<dbReference type="OrthoDB" id="9798761at2"/>
<dbReference type="eggNOG" id="COG1479">
    <property type="taxonomic scope" value="Bacteria"/>
</dbReference>
<evidence type="ECO:0000259" key="1">
    <source>
        <dbReference type="Pfam" id="PF03235"/>
    </source>
</evidence>
<dbReference type="InterPro" id="IPR004919">
    <property type="entry name" value="GmrSD_N"/>
</dbReference>
<evidence type="ECO:0000313" key="3">
    <source>
        <dbReference type="EMBL" id="KCZ88143.1"/>
    </source>
</evidence>
<dbReference type="PATRIC" id="fig|1280952.3.peg.2236"/>
<evidence type="ECO:0000313" key="4">
    <source>
        <dbReference type="Proteomes" id="UP000024816"/>
    </source>
</evidence>
<gene>
    <name evidence="3" type="ORF">HJA_11190</name>
</gene>
<feature type="domain" description="GmrSD restriction endonucleases C-terminal" evidence="2">
    <location>
        <begin position="434"/>
        <end position="551"/>
    </location>
</feature>
<dbReference type="Proteomes" id="UP000024816">
    <property type="component" value="Unassembled WGS sequence"/>
</dbReference>
<dbReference type="RefSeq" id="WP_051597602.1">
    <property type="nucleotide sequence ID" value="NZ_ARYJ01000006.1"/>
</dbReference>
<evidence type="ECO:0000259" key="2">
    <source>
        <dbReference type="Pfam" id="PF07510"/>
    </source>
</evidence>
<proteinExistence type="predicted"/>
<accession>A0A059FCA1</accession>
<sequence>MDTAMDQNIDLGVRAQESSVRAIFAPGERLQMPPYQRSYSWETREANELLGDLIDSVKTGTPHFVGAIVLIHGAESGVLEIVDGQQRLTTLTILLAVLRDLEPDKARAAMLHALIADEARPMLGEGANWRLTLNHMDGPFFRASIQTPGATRNLDKEPGESESQARMVRNAAAFAKRIESMSDDTRRALADVVMNRCALVRVVVGEKDQGFKVFRVLNTRGKEPDAHDIIKTELFQRAKFTDEEASAYAERWSEHEAALGGSAFDDLLRQIRSIYDKSGRGELVSAFPKAVLSKVDPRTFLDEVLPRYVDAYRLITTGEVQDGPNAKIVSDKLNQMRALDQSSWRAPALKFLVERGVADPKAPEFFTRLERQAFIIMLVVTDRDQRNRRFNKVMDAITNDRTLFAKNGPLSVDRSDARKARERMLGRFATFAQRRAMALRLNAALEDGLTIPPESDATVEHVLPRNIHEDSHWLTVWPDPAKRREQCDTLGNFVLLTHKVNQKADRQDYRAKKDVYFNGGGGMDFALTRDLQDQHAWTADVVRKRTEMLVNILCEAWDI</sequence>
<dbReference type="PANTHER" id="PTHR35149">
    <property type="entry name" value="SLL5132 PROTEIN"/>
    <property type="match status" value="1"/>
</dbReference>
<evidence type="ECO:0008006" key="5">
    <source>
        <dbReference type="Google" id="ProtNLM"/>
    </source>
</evidence>
<protein>
    <recommendedName>
        <fullName evidence="5">DUF262 domain-containing protein</fullName>
    </recommendedName>
</protein>
<feature type="domain" description="GmrSD restriction endonucleases N-terminal" evidence="1">
    <location>
        <begin position="27"/>
        <end position="235"/>
    </location>
</feature>
<dbReference type="Pfam" id="PF07510">
    <property type="entry name" value="GmrSD_C"/>
    <property type="match status" value="1"/>
</dbReference>
<reference evidence="3 4" key="1">
    <citation type="journal article" date="2014" name="Antonie Van Leeuwenhoek">
        <title>Hyphomonas beringensis sp. nov. and Hyphomonas chukchiensis sp. nov., isolated from surface seawater of the Bering Sea and Chukchi Sea.</title>
        <authorList>
            <person name="Li C."/>
            <person name="Lai Q."/>
            <person name="Li G."/>
            <person name="Dong C."/>
            <person name="Wang J."/>
            <person name="Liao Y."/>
            <person name="Shao Z."/>
        </authorList>
    </citation>
    <scope>NUCLEOTIDE SEQUENCE [LARGE SCALE GENOMIC DNA]</scope>
    <source>
        <strain evidence="3 4">VP2</strain>
    </source>
</reference>
<dbReference type="STRING" id="1280952.HJA_11190"/>
<dbReference type="Pfam" id="PF03235">
    <property type="entry name" value="GmrSD_N"/>
    <property type="match status" value="1"/>
</dbReference>
<name>A0A059FCA1_9PROT</name>
<keyword evidence="4" id="KW-1185">Reference proteome</keyword>
<dbReference type="EMBL" id="ARYJ01000006">
    <property type="protein sequence ID" value="KCZ88143.1"/>
    <property type="molecule type" value="Genomic_DNA"/>
</dbReference>